<reference evidence="2" key="1">
    <citation type="submission" date="2023-01" db="EMBL/GenBank/DDBJ databases">
        <title>Genome assembly of the deep-sea coral Lophelia pertusa.</title>
        <authorList>
            <person name="Herrera S."/>
            <person name="Cordes E."/>
        </authorList>
    </citation>
    <scope>NUCLEOTIDE SEQUENCE</scope>
    <source>
        <strain evidence="2">USNM1676648</strain>
        <tissue evidence="2">Polyp</tissue>
    </source>
</reference>
<organism evidence="2 3">
    <name type="scientific">Desmophyllum pertusum</name>
    <dbReference type="NCBI Taxonomy" id="174260"/>
    <lineage>
        <taxon>Eukaryota</taxon>
        <taxon>Metazoa</taxon>
        <taxon>Cnidaria</taxon>
        <taxon>Anthozoa</taxon>
        <taxon>Hexacorallia</taxon>
        <taxon>Scleractinia</taxon>
        <taxon>Caryophylliina</taxon>
        <taxon>Caryophylliidae</taxon>
        <taxon>Desmophyllum</taxon>
    </lineage>
</organism>
<proteinExistence type="predicted"/>
<dbReference type="Gene3D" id="3.30.700.20">
    <property type="entry name" value="Hypothetical protein ph0010, domain 1"/>
    <property type="match status" value="1"/>
</dbReference>
<dbReference type="PROSITE" id="PS51112">
    <property type="entry name" value="AMMECR1"/>
    <property type="match status" value="1"/>
</dbReference>
<evidence type="ECO:0000259" key="1">
    <source>
        <dbReference type="PROSITE" id="PS51112"/>
    </source>
</evidence>
<name>A0A9W9ZCM5_9CNID</name>
<gene>
    <name evidence="2" type="primary">AMMECR1L</name>
    <name evidence="2" type="ORF">OS493_024118</name>
</gene>
<sequence>MPFYCCQSLLVADREAAEDMNCYRNANKDVVPRSNGYRHRIVSKDMAFYCFDILASHLYRLQEPPWPNFPNEEFPLFVTWKIGHDHRLRGCIGTFTAMRLHKGLREYTLSSALKDSRFPPVTKEELGLLYCSVSVLTNFEEKRQLFRLGNWCSWHKDRIL</sequence>
<dbReference type="Proteomes" id="UP001163046">
    <property type="component" value="Unassembled WGS sequence"/>
</dbReference>
<feature type="domain" description="AMMECR1" evidence="1">
    <location>
        <begin position="35"/>
        <end position="160"/>
    </location>
</feature>
<dbReference type="InterPro" id="IPR002733">
    <property type="entry name" value="AMMECR1_domain"/>
</dbReference>
<comment type="caution">
    <text evidence="2">The sequence shown here is derived from an EMBL/GenBank/DDBJ whole genome shotgun (WGS) entry which is preliminary data.</text>
</comment>
<dbReference type="PANTHER" id="PTHR13016">
    <property type="entry name" value="AMMECR1 HOMOLOG"/>
    <property type="match status" value="1"/>
</dbReference>
<keyword evidence="3" id="KW-1185">Reference proteome</keyword>
<dbReference type="PANTHER" id="PTHR13016:SF0">
    <property type="entry name" value="AMME SYNDROME CANDIDATE GENE 1 PROTEIN"/>
    <property type="match status" value="1"/>
</dbReference>
<dbReference type="OrthoDB" id="24630at2759"/>
<dbReference type="AlphaFoldDB" id="A0A9W9ZCM5"/>
<dbReference type="InterPro" id="IPR023473">
    <property type="entry name" value="AMMECR1"/>
</dbReference>
<dbReference type="EMBL" id="MU826368">
    <property type="protein sequence ID" value="KAJ7378173.1"/>
    <property type="molecule type" value="Genomic_DNA"/>
</dbReference>
<protein>
    <submittedName>
        <fullName evidence="2">AMME chromosomal region protein 1-like</fullName>
    </submittedName>
</protein>
<dbReference type="InterPro" id="IPR036071">
    <property type="entry name" value="AMMECR1_dom_sf"/>
</dbReference>
<evidence type="ECO:0000313" key="3">
    <source>
        <dbReference type="Proteomes" id="UP001163046"/>
    </source>
</evidence>
<dbReference type="Pfam" id="PF01871">
    <property type="entry name" value="AMMECR1"/>
    <property type="match status" value="1"/>
</dbReference>
<evidence type="ECO:0000313" key="2">
    <source>
        <dbReference type="EMBL" id="KAJ7378173.1"/>
    </source>
</evidence>
<dbReference type="InterPro" id="IPR027485">
    <property type="entry name" value="AMMECR1_N"/>
</dbReference>
<dbReference type="SUPFAM" id="SSF143447">
    <property type="entry name" value="AMMECR1-like"/>
    <property type="match status" value="1"/>
</dbReference>
<accession>A0A9W9ZCM5</accession>